<accession>A0A938YFU8</accession>
<comment type="function">
    <text evidence="1">Involved in DNA recombination.</text>
</comment>
<dbReference type="AlphaFoldDB" id="A0A938YFU8"/>
<evidence type="ECO:0000313" key="7">
    <source>
        <dbReference type="Proteomes" id="UP000663801"/>
    </source>
</evidence>
<name>A0A938YFU8_9ACTN</name>
<dbReference type="PANTHER" id="PTHR30563:SF0">
    <property type="entry name" value="DNA RECOMBINATION PROTEIN RMUC"/>
    <property type="match status" value="1"/>
</dbReference>
<dbReference type="Pfam" id="PF02646">
    <property type="entry name" value="RmuC"/>
    <property type="match status" value="1"/>
</dbReference>
<organism evidence="6 7">
    <name type="scientific">Nakamurella flavida</name>
    <dbReference type="NCBI Taxonomy" id="363630"/>
    <lineage>
        <taxon>Bacteria</taxon>
        <taxon>Bacillati</taxon>
        <taxon>Actinomycetota</taxon>
        <taxon>Actinomycetes</taxon>
        <taxon>Nakamurellales</taxon>
        <taxon>Nakamurellaceae</taxon>
        <taxon>Nakamurella</taxon>
    </lineage>
</organism>
<dbReference type="RefSeq" id="WP_205257018.1">
    <property type="nucleotide sequence ID" value="NZ_BAAAPV010000001.1"/>
</dbReference>
<evidence type="ECO:0000256" key="4">
    <source>
        <dbReference type="ARBA" id="ARBA00023172"/>
    </source>
</evidence>
<evidence type="ECO:0000256" key="1">
    <source>
        <dbReference type="ARBA" id="ARBA00003416"/>
    </source>
</evidence>
<comment type="similarity">
    <text evidence="2">Belongs to the RmuC family.</text>
</comment>
<keyword evidence="3" id="KW-0175">Coiled coil</keyword>
<evidence type="ECO:0000256" key="5">
    <source>
        <dbReference type="SAM" id="MobiDB-lite"/>
    </source>
</evidence>
<feature type="region of interest" description="Disordered" evidence="5">
    <location>
        <begin position="328"/>
        <end position="389"/>
    </location>
</feature>
<dbReference type="GO" id="GO:0006310">
    <property type="term" value="P:DNA recombination"/>
    <property type="evidence" value="ECO:0007669"/>
    <property type="project" value="UniProtKB-KW"/>
</dbReference>
<keyword evidence="7" id="KW-1185">Reference proteome</keyword>
<comment type="caution">
    <text evidence="6">The sequence shown here is derived from an EMBL/GenBank/DDBJ whole genome shotgun (WGS) entry which is preliminary data.</text>
</comment>
<sequence>MDATTLLLGAALIAVGVGLGLLIGRSTGSSRAADTAQLSALLAPASQAMQRVEDRLREVERDRVGAYAGLHEQVAALHRASTELGGQTRSLVGALRAPQVRGRWGEIQLQRIVELAGMVEHCDFDVQVSAPGARDRAGRAAPGVRPDMVVRLSGGRSIPVDAKMPFAAWLAALDAPDDRQRAGAMAAHARALRGHVDALAGKAYWSAFQPAPEFVVLFVPGEPLLDAALVHDPGLADHAFSRSVILATPTTLIALLRTIAFTWRQETLTASATEIHALGRELHGRLATMAEHLARAGTGLERAVESYNQLVRSMDSRVLVTARRFTDLGVPGEPAPAAPPIGSTPLRAQSTELRPPTGGPAGLSPGPDERDARPPSHTPAHRPAATVER</sequence>
<dbReference type="InterPro" id="IPR003798">
    <property type="entry name" value="DNA_recombination_RmuC"/>
</dbReference>
<evidence type="ECO:0000256" key="2">
    <source>
        <dbReference type="ARBA" id="ARBA00009840"/>
    </source>
</evidence>
<proteinExistence type="inferred from homology"/>
<dbReference type="EMBL" id="JAERWL010000009">
    <property type="protein sequence ID" value="MBM9476901.1"/>
    <property type="molecule type" value="Genomic_DNA"/>
</dbReference>
<reference evidence="6" key="1">
    <citation type="submission" date="2021-01" db="EMBL/GenBank/DDBJ databases">
        <title>KCTC 19127 draft genome.</title>
        <authorList>
            <person name="An D."/>
        </authorList>
    </citation>
    <scope>NUCLEOTIDE SEQUENCE</scope>
    <source>
        <strain evidence="6">KCTC 19127</strain>
    </source>
</reference>
<protein>
    <submittedName>
        <fullName evidence="6">DNA recombination protein RmuC</fullName>
    </submittedName>
</protein>
<evidence type="ECO:0000256" key="3">
    <source>
        <dbReference type="ARBA" id="ARBA00023054"/>
    </source>
</evidence>
<keyword evidence="4" id="KW-0233">DNA recombination</keyword>
<evidence type="ECO:0000313" key="6">
    <source>
        <dbReference type="EMBL" id="MBM9476901.1"/>
    </source>
</evidence>
<dbReference type="PANTHER" id="PTHR30563">
    <property type="entry name" value="DNA RECOMBINATION PROTEIN RMUC"/>
    <property type="match status" value="1"/>
</dbReference>
<gene>
    <name evidence="6" type="ORF">JL107_10625</name>
</gene>
<dbReference type="Proteomes" id="UP000663801">
    <property type="component" value="Unassembled WGS sequence"/>
</dbReference>